<accession>T0QU96</accession>
<dbReference type="OrthoDB" id="10255488at2759"/>
<proteinExistence type="predicted"/>
<dbReference type="RefSeq" id="XP_008604358.1">
    <property type="nucleotide sequence ID" value="XM_008606136.1"/>
</dbReference>
<gene>
    <name evidence="1" type="ORF">SDRG_00652</name>
</gene>
<dbReference type="OMA" id="AVRFPMG"/>
<dbReference type="EMBL" id="JH767133">
    <property type="protein sequence ID" value="EQC41789.1"/>
    <property type="molecule type" value="Genomic_DNA"/>
</dbReference>
<sequence>MHHVYIYGPRTAPPPSATCFNVTSKSKVPWTRAFSPFLLGPVDVTPFPETTLRASCVENAWQYTKLYKCHGDDVDAYWAWATDGFANPQAVRFPMGRGAKPLFSYWHGEPLGYIEARYRIYAPLYAQAVETYAATELAQLREALRHGDIALFDYDGYRHDTRGLSLDDVLYNPKRKMGHAFVLAMMLTDQRVWEREAFDPKKIRE</sequence>
<reference evidence="1 2" key="1">
    <citation type="submission" date="2012-04" db="EMBL/GenBank/DDBJ databases">
        <title>The Genome Sequence of Saprolegnia declina VS20.</title>
        <authorList>
            <consortium name="The Broad Institute Genome Sequencing Platform"/>
            <person name="Russ C."/>
            <person name="Nusbaum C."/>
            <person name="Tyler B."/>
            <person name="van West P."/>
            <person name="Dieguez-Uribeondo J."/>
            <person name="de Bruijn I."/>
            <person name="Tripathy S."/>
            <person name="Jiang R."/>
            <person name="Young S.K."/>
            <person name="Zeng Q."/>
            <person name="Gargeya S."/>
            <person name="Fitzgerald M."/>
            <person name="Haas B."/>
            <person name="Abouelleil A."/>
            <person name="Alvarado L."/>
            <person name="Arachchi H.M."/>
            <person name="Berlin A."/>
            <person name="Chapman S.B."/>
            <person name="Goldberg J."/>
            <person name="Griggs A."/>
            <person name="Gujja S."/>
            <person name="Hansen M."/>
            <person name="Howarth C."/>
            <person name="Imamovic A."/>
            <person name="Larimer J."/>
            <person name="McCowen C."/>
            <person name="Montmayeur A."/>
            <person name="Murphy C."/>
            <person name="Neiman D."/>
            <person name="Pearson M."/>
            <person name="Priest M."/>
            <person name="Roberts A."/>
            <person name="Saif S."/>
            <person name="Shea T."/>
            <person name="Sisk P."/>
            <person name="Sykes S."/>
            <person name="Wortman J."/>
            <person name="Nusbaum C."/>
            <person name="Birren B."/>
        </authorList>
    </citation>
    <scope>NUCLEOTIDE SEQUENCE [LARGE SCALE GENOMIC DNA]</scope>
    <source>
        <strain evidence="1 2">VS20</strain>
    </source>
</reference>
<protein>
    <submittedName>
        <fullName evidence="1">Uncharacterized protein</fullName>
    </submittedName>
</protein>
<dbReference type="Pfam" id="PF22075">
    <property type="entry name" value="DUF6939"/>
    <property type="match status" value="1"/>
</dbReference>
<dbReference type="GeneID" id="19941379"/>
<keyword evidence="2" id="KW-1185">Reference proteome</keyword>
<dbReference type="AlphaFoldDB" id="T0QU96"/>
<name>T0QU96_SAPDV</name>
<evidence type="ECO:0000313" key="1">
    <source>
        <dbReference type="EMBL" id="EQC41789.1"/>
    </source>
</evidence>
<organism evidence="1 2">
    <name type="scientific">Saprolegnia diclina (strain VS20)</name>
    <dbReference type="NCBI Taxonomy" id="1156394"/>
    <lineage>
        <taxon>Eukaryota</taxon>
        <taxon>Sar</taxon>
        <taxon>Stramenopiles</taxon>
        <taxon>Oomycota</taxon>
        <taxon>Saprolegniomycetes</taxon>
        <taxon>Saprolegniales</taxon>
        <taxon>Saprolegniaceae</taxon>
        <taxon>Saprolegnia</taxon>
    </lineage>
</organism>
<dbReference type="VEuPathDB" id="FungiDB:SDRG_00652"/>
<dbReference type="InParanoid" id="T0QU96"/>
<dbReference type="Proteomes" id="UP000030762">
    <property type="component" value="Unassembled WGS sequence"/>
</dbReference>
<dbReference type="InterPro" id="IPR054219">
    <property type="entry name" value="DUF6939"/>
</dbReference>
<dbReference type="eggNOG" id="ENOG502S7SW">
    <property type="taxonomic scope" value="Eukaryota"/>
</dbReference>
<evidence type="ECO:0000313" key="2">
    <source>
        <dbReference type="Proteomes" id="UP000030762"/>
    </source>
</evidence>